<organism evidence="9 10">
    <name type="scientific">Cardamine amara subsp. amara</name>
    <dbReference type="NCBI Taxonomy" id="228776"/>
    <lineage>
        <taxon>Eukaryota</taxon>
        <taxon>Viridiplantae</taxon>
        <taxon>Streptophyta</taxon>
        <taxon>Embryophyta</taxon>
        <taxon>Tracheophyta</taxon>
        <taxon>Spermatophyta</taxon>
        <taxon>Magnoliopsida</taxon>
        <taxon>eudicotyledons</taxon>
        <taxon>Gunneridae</taxon>
        <taxon>Pentapetalae</taxon>
        <taxon>rosids</taxon>
        <taxon>malvids</taxon>
        <taxon>Brassicales</taxon>
        <taxon>Brassicaceae</taxon>
        <taxon>Cardamineae</taxon>
        <taxon>Cardamine</taxon>
    </lineage>
</organism>
<evidence type="ECO:0000313" key="10">
    <source>
        <dbReference type="Proteomes" id="UP001558713"/>
    </source>
</evidence>
<proteinExistence type="inferred from homology"/>
<dbReference type="GO" id="GO:0004379">
    <property type="term" value="F:glycylpeptide N-tetradecanoyltransferase activity"/>
    <property type="evidence" value="ECO:0007669"/>
    <property type="project" value="UniProtKB-EC"/>
</dbReference>
<feature type="domain" description="Glycylpeptide N-tetradecanoyltransferase C-terminal" evidence="8">
    <location>
        <begin position="70"/>
        <end position="159"/>
    </location>
</feature>
<dbReference type="InterPro" id="IPR022676">
    <property type="entry name" value="NMT_N"/>
</dbReference>
<dbReference type="Proteomes" id="UP001558713">
    <property type="component" value="Unassembled WGS sequence"/>
</dbReference>
<comment type="similarity">
    <text evidence="1 6">Belongs to the NMT family.</text>
</comment>
<reference evidence="9 10" key="1">
    <citation type="submission" date="2024-04" db="EMBL/GenBank/DDBJ databases">
        <title>Genome assembly C_amara_ONT_v2.</title>
        <authorList>
            <person name="Yant L."/>
            <person name="Moore C."/>
            <person name="Slenker M."/>
        </authorList>
    </citation>
    <scope>NUCLEOTIDE SEQUENCE [LARGE SCALE GENOMIC DNA]</scope>
    <source>
        <tissue evidence="9">Leaf</tissue>
    </source>
</reference>
<sequence length="163" mass="19338">MAEIKLLCLERSLRKQKLAPFMINELTRRVHLKDIWQAVYISDYKCPTPITTSQYWNFPLNREKAIEFKAIEAQSLSRYSRSYKLPNAVVTLGFRKMESSDIPSVTKLLRTYLKQFKVALDFDKNDIKHWFLPQDSVVYSYVVVNLECHIITDFFSFYTNHLQ</sequence>
<evidence type="ECO:0000256" key="5">
    <source>
        <dbReference type="RuleBase" id="RU000586"/>
    </source>
</evidence>
<evidence type="ECO:0000256" key="4">
    <source>
        <dbReference type="ARBA" id="ARBA00023315"/>
    </source>
</evidence>
<evidence type="ECO:0000256" key="2">
    <source>
        <dbReference type="ARBA" id="ARBA00012923"/>
    </source>
</evidence>
<evidence type="ECO:0000313" key="9">
    <source>
        <dbReference type="EMBL" id="KAL1222242.1"/>
    </source>
</evidence>
<dbReference type="Gene3D" id="3.40.630.170">
    <property type="match status" value="1"/>
</dbReference>
<dbReference type="InterPro" id="IPR000903">
    <property type="entry name" value="NMT"/>
</dbReference>
<keyword evidence="10" id="KW-1185">Reference proteome</keyword>
<dbReference type="PANTHER" id="PTHR11377">
    <property type="entry name" value="N-MYRISTOYL TRANSFERASE"/>
    <property type="match status" value="1"/>
</dbReference>
<name>A0ABD1BYE3_CARAN</name>
<evidence type="ECO:0000256" key="3">
    <source>
        <dbReference type="ARBA" id="ARBA00022679"/>
    </source>
</evidence>
<dbReference type="Pfam" id="PF02799">
    <property type="entry name" value="NMT_C"/>
    <property type="match status" value="1"/>
</dbReference>
<comment type="function">
    <text evidence="5">Adds a myristoyl group to the N-terminal glycine residue of certain cellular proteins.</text>
</comment>
<gene>
    <name evidence="9" type="ORF">V5N11_026759</name>
</gene>
<dbReference type="AlphaFoldDB" id="A0ABD1BYE3"/>
<evidence type="ECO:0000259" key="7">
    <source>
        <dbReference type="Pfam" id="PF01233"/>
    </source>
</evidence>
<accession>A0ABD1BYE3</accession>
<dbReference type="InterPro" id="IPR022677">
    <property type="entry name" value="NMT_C"/>
</dbReference>
<dbReference type="Pfam" id="PF01233">
    <property type="entry name" value="NMT"/>
    <property type="match status" value="1"/>
</dbReference>
<evidence type="ECO:0000256" key="6">
    <source>
        <dbReference type="RuleBase" id="RU004178"/>
    </source>
</evidence>
<keyword evidence="3 5" id="KW-0808">Transferase</keyword>
<evidence type="ECO:0000259" key="8">
    <source>
        <dbReference type="Pfam" id="PF02799"/>
    </source>
</evidence>
<protein>
    <recommendedName>
        <fullName evidence="2 5">Glycylpeptide N-tetradecanoyltransferase</fullName>
        <ecNumber evidence="2 5">2.3.1.97</ecNumber>
    </recommendedName>
</protein>
<keyword evidence="4 5" id="KW-0012">Acyltransferase</keyword>
<evidence type="ECO:0000256" key="1">
    <source>
        <dbReference type="ARBA" id="ARBA00009469"/>
    </source>
</evidence>
<dbReference type="EC" id="2.3.1.97" evidence="2 5"/>
<dbReference type="InterPro" id="IPR016181">
    <property type="entry name" value="Acyl_CoA_acyltransferase"/>
</dbReference>
<comment type="caution">
    <text evidence="9">The sequence shown here is derived from an EMBL/GenBank/DDBJ whole genome shotgun (WGS) entry which is preliminary data.</text>
</comment>
<dbReference type="SUPFAM" id="SSF55729">
    <property type="entry name" value="Acyl-CoA N-acyltransferases (Nat)"/>
    <property type="match status" value="2"/>
</dbReference>
<dbReference type="PANTHER" id="PTHR11377:SF22">
    <property type="entry name" value="GLYCYLPEPTIDE N-TETRADECANOYLTRANSFERASE"/>
    <property type="match status" value="1"/>
</dbReference>
<comment type="catalytic activity">
    <reaction evidence="5">
        <text>N-terminal glycyl-[protein] + tetradecanoyl-CoA = N-tetradecanoylglycyl-[protein] + CoA + H(+)</text>
        <dbReference type="Rhea" id="RHEA:15521"/>
        <dbReference type="Rhea" id="RHEA-COMP:12666"/>
        <dbReference type="Rhea" id="RHEA-COMP:12667"/>
        <dbReference type="ChEBI" id="CHEBI:15378"/>
        <dbReference type="ChEBI" id="CHEBI:57287"/>
        <dbReference type="ChEBI" id="CHEBI:57385"/>
        <dbReference type="ChEBI" id="CHEBI:64723"/>
        <dbReference type="ChEBI" id="CHEBI:133050"/>
        <dbReference type="EC" id="2.3.1.97"/>
    </reaction>
</comment>
<feature type="domain" description="Glycylpeptide N-tetradecanoyltransferase N-terminal" evidence="7">
    <location>
        <begin position="1"/>
        <end position="52"/>
    </location>
</feature>
<dbReference type="EMBL" id="JBANAX010000105">
    <property type="protein sequence ID" value="KAL1222242.1"/>
    <property type="molecule type" value="Genomic_DNA"/>
</dbReference>